<accession>A0A1X7S0V8</accession>
<gene>
    <name evidence="6" type="ORF">ZT3D7_G8333</name>
</gene>
<evidence type="ECO:0000259" key="5">
    <source>
        <dbReference type="PROSITE" id="PS50865"/>
    </source>
</evidence>
<keyword evidence="2 4" id="KW-0863">Zinc-finger</keyword>
<name>A0A1X7S0V8_ZYMT9</name>
<evidence type="ECO:0000256" key="1">
    <source>
        <dbReference type="ARBA" id="ARBA00022723"/>
    </source>
</evidence>
<reference evidence="6 7" key="1">
    <citation type="submission" date="2016-06" db="EMBL/GenBank/DDBJ databases">
        <authorList>
            <person name="Kjaerup R.B."/>
            <person name="Dalgaard T.S."/>
            <person name="Juul-Madsen H.R."/>
        </authorList>
    </citation>
    <scope>NUCLEOTIDE SEQUENCE [LARGE SCALE GENOMIC DNA]</scope>
</reference>
<dbReference type="PROSITE" id="PS50865">
    <property type="entry name" value="ZF_MYND_2"/>
    <property type="match status" value="1"/>
</dbReference>
<evidence type="ECO:0000313" key="6">
    <source>
        <dbReference type="EMBL" id="SMQ53180.1"/>
    </source>
</evidence>
<feature type="domain" description="MYND-type" evidence="5">
    <location>
        <begin position="167"/>
        <end position="226"/>
    </location>
</feature>
<keyword evidence="1" id="KW-0479">Metal-binding</keyword>
<dbReference type="AlphaFoldDB" id="A0A1X7S0V8"/>
<keyword evidence="3" id="KW-0862">Zinc</keyword>
<dbReference type="EMBL" id="LT853699">
    <property type="protein sequence ID" value="SMQ53180.1"/>
    <property type="molecule type" value="Genomic_DNA"/>
</dbReference>
<organism evidence="6 7">
    <name type="scientific">Zymoseptoria tritici (strain ST99CH_3D7)</name>
    <dbReference type="NCBI Taxonomy" id="1276538"/>
    <lineage>
        <taxon>Eukaryota</taxon>
        <taxon>Fungi</taxon>
        <taxon>Dikarya</taxon>
        <taxon>Ascomycota</taxon>
        <taxon>Pezizomycotina</taxon>
        <taxon>Dothideomycetes</taxon>
        <taxon>Dothideomycetidae</taxon>
        <taxon>Mycosphaerellales</taxon>
        <taxon>Mycosphaerellaceae</taxon>
        <taxon>Zymoseptoria</taxon>
    </lineage>
</organism>
<dbReference type="STRING" id="1276538.A0A1X7S0V8"/>
<evidence type="ECO:0000256" key="2">
    <source>
        <dbReference type="ARBA" id="ARBA00022771"/>
    </source>
</evidence>
<evidence type="ECO:0000256" key="4">
    <source>
        <dbReference type="PROSITE-ProRule" id="PRU00134"/>
    </source>
</evidence>
<dbReference type="SUPFAM" id="SSF144232">
    <property type="entry name" value="HIT/MYND zinc finger-like"/>
    <property type="match status" value="1"/>
</dbReference>
<dbReference type="Proteomes" id="UP000215127">
    <property type="component" value="Chromosome 8"/>
</dbReference>
<protein>
    <recommendedName>
        <fullName evidence="5">MYND-type domain-containing protein</fullName>
    </recommendedName>
</protein>
<proteinExistence type="predicted"/>
<keyword evidence="7" id="KW-1185">Reference proteome</keyword>
<dbReference type="InterPro" id="IPR002893">
    <property type="entry name" value="Znf_MYND"/>
</dbReference>
<dbReference type="Gene3D" id="6.10.140.2220">
    <property type="match status" value="1"/>
</dbReference>
<dbReference type="GO" id="GO:0008270">
    <property type="term" value="F:zinc ion binding"/>
    <property type="evidence" value="ECO:0007669"/>
    <property type="project" value="UniProtKB-KW"/>
</dbReference>
<evidence type="ECO:0000256" key="3">
    <source>
        <dbReference type="ARBA" id="ARBA00022833"/>
    </source>
</evidence>
<evidence type="ECO:0000313" key="7">
    <source>
        <dbReference type="Proteomes" id="UP000215127"/>
    </source>
</evidence>
<dbReference type="Pfam" id="PF01753">
    <property type="entry name" value="zf-MYND"/>
    <property type="match status" value="1"/>
</dbReference>
<sequence length="241" mass="26755">MPAAMTATEKARLLKLGQVAKNLYYKHWFSFAESGGSDGINMDLAARTFCPDANRLLIVGELLGKDGKEFVTGAQGIMAQYMMFRPNLAKLCQETAADKAECYRNPQGFTPAEIAYAYEHMTKRSRISNSMANKSPGEVANDDLTIWLHDDLMGIPPPAGEEEKQSCTYCGLKSNKERVMMACGRCKAALYCDRLCQKLDWKCKAGPYCDKKCKEKHAEKEHKAVCAKKANEKKEAGTEAV</sequence>